<evidence type="ECO:0000313" key="1">
    <source>
        <dbReference type="EMBL" id="OBS78619.1"/>
    </source>
</evidence>
<accession>A0A1A6HK60</accession>
<dbReference type="Proteomes" id="UP000092124">
    <property type="component" value="Unassembled WGS sequence"/>
</dbReference>
<dbReference type="AlphaFoldDB" id="A0A1A6HK60"/>
<dbReference type="EMBL" id="LZPO01027405">
    <property type="protein sequence ID" value="OBS78619.1"/>
    <property type="molecule type" value="Genomic_DNA"/>
</dbReference>
<protein>
    <submittedName>
        <fullName evidence="1">Uncharacterized protein</fullName>
    </submittedName>
</protein>
<proteinExistence type="predicted"/>
<reference evidence="1 2" key="1">
    <citation type="submission" date="2016-06" db="EMBL/GenBank/DDBJ databases">
        <title>The Draft Genome Sequence and Annotation of the Desert Woodrat Neotoma lepida.</title>
        <authorList>
            <person name="Campbell M."/>
            <person name="Oakeson K.F."/>
            <person name="Yandell M."/>
            <person name="Halpert J.R."/>
            <person name="Dearing D."/>
        </authorList>
    </citation>
    <scope>NUCLEOTIDE SEQUENCE [LARGE SCALE GENOMIC DNA]</scope>
    <source>
        <strain evidence="1">417</strain>
        <tissue evidence="1">Liver</tissue>
    </source>
</reference>
<evidence type="ECO:0000313" key="2">
    <source>
        <dbReference type="Proteomes" id="UP000092124"/>
    </source>
</evidence>
<gene>
    <name evidence="1" type="ORF">A6R68_19002</name>
</gene>
<comment type="caution">
    <text evidence="1">The sequence shown here is derived from an EMBL/GenBank/DDBJ whole genome shotgun (WGS) entry which is preliminary data.</text>
</comment>
<name>A0A1A6HK60_NEOLE</name>
<keyword evidence="2" id="KW-1185">Reference proteome</keyword>
<organism evidence="1 2">
    <name type="scientific">Neotoma lepida</name>
    <name type="common">Desert woodrat</name>
    <dbReference type="NCBI Taxonomy" id="56216"/>
    <lineage>
        <taxon>Eukaryota</taxon>
        <taxon>Metazoa</taxon>
        <taxon>Chordata</taxon>
        <taxon>Craniata</taxon>
        <taxon>Vertebrata</taxon>
        <taxon>Euteleostomi</taxon>
        <taxon>Mammalia</taxon>
        <taxon>Eutheria</taxon>
        <taxon>Euarchontoglires</taxon>
        <taxon>Glires</taxon>
        <taxon>Rodentia</taxon>
        <taxon>Myomorpha</taxon>
        <taxon>Muroidea</taxon>
        <taxon>Cricetidae</taxon>
        <taxon>Neotominae</taxon>
        <taxon>Neotoma</taxon>
    </lineage>
</organism>
<sequence>MRGRIWEAESIKPKLFKPLLHVPKQEPACPFEFLHPPIPAVFIPGSVMLHLTMLETFLQKQL</sequence>